<evidence type="ECO:0000313" key="1">
    <source>
        <dbReference type="EMBL" id="KAH9418135.1"/>
    </source>
</evidence>
<name>A0ABQ8J6Z5_DERPT</name>
<reference evidence="1 2" key="1">
    <citation type="journal article" date="2018" name="J. Allergy Clin. Immunol.">
        <title>High-quality assembly of Dermatophagoides pteronyssinus genome and transcriptome reveals a wide range of novel allergens.</title>
        <authorList>
            <person name="Liu X.Y."/>
            <person name="Yang K.Y."/>
            <person name="Wang M.Q."/>
            <person name="Kwok J.S."/>
            <person name="Zeng X."/>
            <person name="Yang Z."/>
            <person name="Xiao X.J."/>
            <person name="Lau C.P."/>
            <person name="Li Y."/>
            <person name="Huang Z.M."/>
            <person name="Ba J.G."/>
            <person name="Yim A.K."/>
            <person name="Ouyang C.Y."/>
            <person name="Ngai S.M."/>
            <person name="Chan T.F."/>
            <person name="Leung E.L."/>
            <person name="Liu L."/>
            <person name="Liu Z.G."/>
            <person name="Tsui S.K."/>
        </authorList>
    </citation>
    <scope>NUCLEOTIDE SEQUENCE [LARGE SCALE GENOMIC DNA]</scope>
    <source>
        <strain evidence="1">Derp</strain>
    </source>
</reference>
<protein>
    <submittedName>
        <fullName evidence="1">Uncharacterized protein</fullName>
    </submittedName>
</protein>
<evidence type="ECO:0000313" key="2">
    <source>
        <dbReference type="Proteomes" id="UP000887458"/>
    </source>
</evidence>
<reference evidence="1 2" key="2">
    <citation type="journal article" date="2022" name="Mol. Biol. Evol.">
        <title>Comparative Genomics Reveals Insights into the Divergent Evolution of Astigmatic Mites and Household Pest Adaptations.</title>
        <authorList>
            <person name="Xiong Q."/>
            <person name="Wan A.T."/>
            <person name="Liu X."/>
            <person name="Fung C.S."/>
            <person name="Xiao X."/>
            <person name="Malainual N."/>
            <person name="Hou J."/>
            <person name="Wang L."/>
            <person name="Wang M."/>
            <person name="Yang K.Y."/>
            <person name="Cui Y."/>
            <person name="Leung E.L."/>
            <person name="Nong W."/>
            <person name="Shin S.K."/>
            <person name="Au S.W."/>
            <person name="Jeong K.Y."/>
            <person name="Chew F.T."/>
            <person name="Hui J.H."/>
            <person name="Leung T.F."/>
            <person name="Tungtrongchitr A."/>
            <person name="Zhong N."/>
            <person name="Liu Z."/>
            <person name="Tsui S.K."/>
        </authorList>
    </citation>
    <scope>NUCLEOTIDE SEQUENCE [LARGE SCALE GENOMIC DNA]</scope>
    <source>
        <strain evidence="1">Derp</strain>
    </source>
</reference>
<organism evidence="1 2">
    <name type="scientific">Dermatophagoides pteronyssinus</name>
    <name type="common">European house dust mite</name>
    <dbReference type="NCBI Taxonomy" id="6956"/>
    <lineage>
        <taxon>Eukaryota</taxon>
        <taxon>Metazoa</taxon>
        <taxon>Ecdysozoa</taxon>
        <taxon>Arthropoda</taxon>
        <taxon>Chelicerata</taxon>
        <taxon>Arachnida</taxon>
        <taxon>Acari</taxon>
        <taxon>Acariformes</taxon>
        <taxon>Sarcoptiformes</taxon>
        <taxon>Astigmata</taxon>
        <taxon>Psoroptidia</taxon>
        <taxon>Analgoidea</taxon>
        <taxon>Pyroglyphidae</taxon>
        <taxon>Dermatophagoidinae</taxon>
        <taxon>Dermatophagoides</taxon>
    </lineage>
</organism>
<keyword evidence="2" id="KW-1185">Reference proteome</keyword>
<sequence length="123" mass="13059">MIGGAENCLGLSYSGIYQGLPEHSYHFFVGTGIDIIGIGTGNNTVVSLLDEFEPRFCIKPLASRVDSASTAIDLCIDVGSLTLSTIELISVPIFLRSLNISDNVLVPNALRNVTDVNNCVACP</sequence>
<comment type="caution">
    <text evidence="1">The sequence shown here is derived from an EMBL/GenBank/DDBJ whole genome shotgun (WGS) entry which is preliminary data.</text>
</comment>
<accession>A0ABQ8J6Z5</accession>
<dbReference type="Proteomes" id="UP000887458">
    <property type="component" value="Unassembled WGS sequence"/>
</dbReference>
<proteinExistence type="predicted"/>
<dbReference type="EMBL" id="NJHN03000066">
    <property type="protein sequence ID" value="KAH9418135.1"/>
    <property type="molecule type" value="Genomic_DNA"/>
</dbReference>
<gene>
    <name evidence="1" type="ORF">DERP_014098</name>
</gene>